<dbReference type="PANTHER" id="PTHR30386:SF26">
    <property type="entry name" value="TRANSPORT PROTEIN COMB"/>
    <property type="match status" value="1"/>
</dbReference>
<evidence type="ECO:0000256" key="2">
    <source>
        <dbReference type="ARBA" id="ARBA00009477"/>
    </source>
</evidence>
<evidence type="ECO:0000256" key="8">
    <source>
        <dbReference type="ARBA" id="ARBA00023136"/>
    </source>
</evidence>
<comment type="similarity">
    <text evidence="2 9">Belongs to the membrane fusion protein (MFP) (TC 8.A.1) family.</text>
</comment>
<keyword evidence="7 9" id="KW-1133">Transmembrane helix</keyword>
<reference evidence="13 14" key="1">
    <citation type="submission" date="2018-12" db="EMBL/GenBank/DDBJ databases">
        <title>The whole draft genome of Aquabacterium sp. SJQ9.</title>
        <authorList>
            <person name="Sun L."/>
            <person name="Gao X."/>
            <person name="Chen W."/>
            <person name="Huang K."/>
        </authorList>
    </citation>
    <scope>NUCLEOTIDE SEQUENCE [LARGE SCALE GENOMIC DNA]</scope>
    <source>
        <strain evidence="13 14">SJQ9</strain>
    </source>
</reference>
<evidence type="ECO:0000259" key="12">
    <source>
        <dbReference type="Pfam" id="PF26002"/>
    </source>
</evidence>
<dbReference type="InterPro" id="IPR058982">
    <property type="entry name" value="Beta-barrel_AprE"/>
</dbReference>
<evidence type="ECO:0000256" key="4">
    <source>
        <dbReference type="ARBA" id="ARBA00022475"/>
    </source>
</evidence>
<evidence type="ECO:0000256" key="10">
    <source>
        <dbReference type="SAM" id="Coils"/>
    </source>
</evidence>
<sequence>MSMSRREEPGQQSGRFFKGDRDFLSGVKEAQLAETTPRATWAIYLMLLIVFGALVWAGVARVDEVTRADGRVVPDGRDQIIASLEGGILHTLKVREGTLVEQGQELLQLDPTRVEAQQNESQAKRLALKGSLARLEAEANGRELRFPVEVMTVPSIVEGETEAFQARRQSLNEGVGVTRRSLDLINRELGMSERMSSRGLVSEVEVMRLRRQANDMVLQIQERVNRFRQEASTDLVRVRTELAQIEEQMVVKRDVLKRTTLYSPVRGLIKSIKLGTVGGVVPAGATIMEIVPIGPRVLVEARIKPSDIGFVRVGLPAEVKLSAYDYYTYGGLKGTIEYISPDALGDEPKSSQQDANSYYRALVRSDVSSLKAKGKPLTVMPGMTATIEIRTGERSVLQFLLKPVLKSQEAFRER</sequence>
<dbReference type="PANTHER" id="PTHR30386">
    <property type="entry name" value="MEMBRANE FUSION SUBUNIT OF EMRAB-TOLC MULTIDRUG EFFLUX PUMP"/>
    <property type="match status" value="1"/>
</dbReference>
<dbReference type="Proteomes" id="UP000269265">
    <property type="component" value="Unassembled WGS sequence"/>
</dbReference>
<dbReference type="Gene3D" id="2.40.30.170">
    <property type="match status" value="1"/>
</dbReference>
<evidence type="ECO:0000256" key="9">
    <source>
        <dbReference type="RuleBase" id="RU365093"/>
    </source>
</evidence>
<dbReference type="EMBL" id="RSED01000035">
    <property type="protein sequence ID" value="RRS00016.1"/>
    <property type="molecule type" value="Genomic_DNA"/>
</dbReference>
<protein>
    <recommendedName>
        <fullName evidence="9">Membrane fusion protein (MFP) family protein</fullName>
    </recommendedName>
</protein>
<keyword evidence="4 9" id="KW-1003">Cell membrane</keyword>
<evidence type="ECO:0000256" key="5">
    <source>
        <dbReference type="ARBA" id="ARBA00022519"/>
    </source>
</evidence>
<keyword evidence="6 9" id="KW-0812">Transmembrane</keyword>
<dbReference type="NCBIfam" id="TIGR01843">
    <property type="entry name" value="type_I_hlyD"/>
    <property type="match status" value="1"/>
</dbReference>
<dbReference type="OrthoDB" id="9775513at2"/>
<keyword evidence="14" id="KW-1185">Reference proteome</keyword>
<dbReference type="InterPro" id="IPR058625">
    <property type="entry name" value="MdtA-like_BSH"/>
</dbReference>
<dbReference type="Pfam" id="PF26002">
    <property type="entry name" value="Beta-barrel_AprE"/>
    <property type="match status" value="1"/>
</dbReference>
<dbReference type="Pfam" id="PF25917">
    <property type="entry name" value="BSH_RND"/>
    <property type="match status" value="1"/>
</dbReference>
<keyword evidence="10" id="KW-0175">Coiled coil</keyword>
<dbReference type="AlphaFoldDB" id="A0A3R8T8B8"/>
<proteinExistence type="inferred from homology"/>
<name>A0A3R8T8B8_9BURK</name>
<gene>
    <name evidence="13" type="ORF">EIP75_23080</name>
</gene>
<evidence type="ECO:0000313" key="13">
    <source>
        <dbReference type="EMBL" id="RRS00016.1"/>
    </source>
</evidence>
<dbReference type="GO" id="GO:0015031">
    <property type="term" value="P:protein transport"/>
    <property type="evidence" value="ECO:0007669"/>
    <property type="project" value="InterPro"/>
</dbReference>
<feature type="transmembrane region" description="Helical" evidence="9">
    <location>
        <begin position="41"/>
        <end position="59"/>
    </location>
</feature>
<organism evidence="13 14">
    <name type="scientific">Aquabacterium soli</name>
    <dbReference type="NCBI Taxonomy" id="2493092"/>
    <lineage>
        <taxon>Bacteria</taxon>
        <taxon>Pseudomonadati</taxon>
        <taxon>Pseudomonadota</taxon>
        <taxon>Betaproteobacteria</taxon>
        <taxon>Burkholderiales</taxon>
        <taxon>Aquabacterium</taxon>
    </lineage>
</organism>
<keyword evidence="3 9" id="KW-0813">Transport</keyword>
<keyword evidence="5 9" id="KW-0997">Cell inner membrane</keyword>
<evidence type="ECO:0000313" key="14">
    <source>
        <dbReference type="Proteomes" id="UP000269265"/>
    </source>
</evidence>
<dbReference type="PRINTS" id="PR01490">
    <property type="entry name" value="RTXTOXIND"/>
</dbReference>
<keyword evidence="8 9" id="KW-0472">Membrane</keyword>
<feature type="coiled-coil region" evidence="10">
    <location>
        <begin position="210"/>
        <end position="248"/>
    </location>
</feature>
<dbReference type="InterPro" id="IPR010129">
    <property type="entry name" value="T1SS_HlyD"/>
</dbReference>
<accession>A0A3R8T8B8</accession>
<dbReference type="Gene3D" id="2.40.50.100">
    <property type="match status" value="1"/>
</dbReference>
<comment type="caution">
    <text evidence="13">The sequence shown here is derived from an EMBL/GenBank/DDBJ whole genome shotgun (WGS) entry which is preliminary data.</text>
</comment>
<comment type="subcellular location">
    <subcellularLocation>
        <location evidence="1 9">Cell inner membrane</location>
        <topology evidence="1 9">Single-pass membrane protein</topology>
    </subcellularLocation>
</comment>
<evidence type="ECO:0000256" key="7">
    <source>
        <dbReference type="ARBA" id="ARBA00022989"/>
    </source>
</evidence>
<dbReference type="SUPFAM" id="SSF111369">
    <property type="entry name" value="HlyD-like secretion proteins"/>
    <property type="match status" value="1"/>
</dbReference>
<evidence type="ECO:0000256" key="1">
    <source>
        <dbReference type="ARBA" id="ARBA00004377"/>
    </source>
</evidence>
<evidence type="ECO:0000256" key="3">
    <source>
        <dbReference type="ARBA" id="ARBA00022448"/>
    </source>
</evidence>
<dbReference type="InterPro" id="IPR050739">
    <property type="entry name" value="MFP"/>
</dbReference>
<evidence type="ECO:0000259" key="11">
    <source>
        <dbReference type="Pfam" id="PF25917"/>
    </source>
</evidence>
<dbReference type="GO" id="GO:0005886">
    <property type="term" value="C:plasma membrane"/>
    <property type="evidence" value="ECO:0007669"/>
    <property type="project" value="UniProtKB-SubCell"/>
</dbReference>
<feature type="domain" description="AprE-like beta-barrel" evidence="12">
    <location>
        <begin position="298"/>
        <end position="392"/>
    </location>
</feature>
<dbReference type="RefSeq" id="WP_125245554.1">
    <property type="nucleotide sequence ID" value="NZ_RSED01000035.1"/>
</dbReference>
<feature type="domain" description="Multidrug resistance protein MdtA-like barrel-sandwich hybrid" evidence="11">
    <location>
        <begin position="86"/>
        <end position="288"/>
    </location>
</feature>
<evidence type="ECO:0000256" key="6">
    <source>
        <dbReference type="ARBA" id="ARBA00022692"/>
    </source>
</evidence>